<protein>
    <submittedName>
        <fullName evidence="1">Uncharacterized protein</fullName>
    </submittedName>
</protein>
<accession>A0A1G4I476</accession>
<comment type="caution">
    <text evidence="1">The sequence shown here is derived from an EMBL/GenBank/DDBJ whole genome shotgun (WGS) entry which is preliminary data.</text>
</comment>
<proteinExistence type="predicted"/>
<name>A0A1G4I476_TRYEQ</name>
<keyword evidence="2" id="KW-1185">Reference proteome</keyword>
<evidence type="ECO:0000313" key="2">
    <source>
        <dbReference type="Proteomes" id="UP000195570"/>
    </source>
</evidence>
<sequence length="313" mass="35052">MLDGRELRDNISIAFHKSEYATPYGDNTIPGNHPGYRHKRLGRQYAPDPVNRDSLRVDFYAPGNGVRLVNALAPSDFNSMQNLLLARDARNNNYVLDSVRGGRRHFCETRGAEERHLRMRRALNSPTSGRAELVPSCRAPGMYNYERGGPLVQAMLQNRERQKMLQEAGKAMVAGPPNHNPLYLGFMFSLPSIQATNSQVEPLAVETTDQVGPTDTCDSATAVAKAEETTKLPSPTPGLPLEHSPPAYLTGIAPQRQRQAYMSTRRGWSPMQLITNDSKPYRKKRKVMESEASRLEDIRLVELLPKIKTEAKK</sequence>
<dbReference type="Proteomes" id="UP000195570">
    <property type="component" value="Unassembled WGS sequence"/>
</dbReference>
<dbReference type="GeneID" id="92381731"/>
<dbReference type="VEuPathDB" id="TriTrypDB:TEOVI_000779700"/>
<reference evidence="1" key="1">
    <citation type="submission" date="2016-09" db="EMBL/GenBank/DDBJ databases">
        <authorList>
            <person name="Hebert L."/>
            <person name="Moumen B."/>
        </authorList>
    </citation>
    <scope>NUCLEOTIDE SEQUENCE [LARGE SCALE GENOMIC DNA]</scope>
    <source>
        <strain evidence="1">OVI</strain>
    </source>
</reference>
<dbReference type="RefSeq" id="XP_067078044.1">
    <property type="nucleotide sequence ID" value="XM_067221943.1"/>
</dbReference>
<dbReference type="AlphaFoldDB" id="A0A1G4I476"/>
<organism evidence="1 2">
    <name type="scientific">Trypanosoma equiperdum</name>
    <dbReference type="NCBI Taxonomy" id="5694"/>
    <lineage>
        <taxon>Eukaryota</taxon>
        <taxon>Discoba</taxon>
        <taxon>Euglenozoa</taxon>
        <taxon>Kinetoplastea</taxon>
        <taxon>Metakinetoplastina</taxon>
        <taxon>Trypanosomatida</taxon>
        <taxon>Trypanosomatidae</taxon>
        <taxon>Trypanosoma</taxon>
    </lineage>
</organism>
<gene>
    <name evidence="1" type="ORF">TEOVI_000779700</name>
</gene>
<dbReference type="EMBL" id="CZPT02000578">
    <property type="protein sequence ID" value="SCU66619.1"/>
    <property type="molecule type" value="Genomic_DNA"/>
</dbReference>
<evidence type="ECO:0000313" key="1">
    <source>
        <dbReference type="EMBL" id="SCU66619.1"/>
    </source>
</evidence>